<evidence type="ECO:0000256" key="6">
    <source>
        <dbReference type="ARBA" id="ARBA00022989"/>
    </source>
</evidence>
<dbReference type="GO" id="GO:0005506">
    <property type="term" value="F:iron ion binding"/>
    <property type="evidence" value="ECO:0007669"/>
    <property type="project" value="InterPro"/>
</dbReference>
<reference evidence="11 12" key="1">
    <citation type="journal article" date="2019" name="Genome Biol. Evol.">
        <title>Insights into the evolution of the New World diploid cottons (Gossypium, subgenus Houzingenia) based on genome sequencing.</title>
        <authorList>
            <person name="Grover C.E."/>
            <person name="Arick M.A. 2nd"/>
            <person name="Thrash A."/>
            <person name="Conover J.L."/>
            <person name="Sanders W.S."/>
            <person name="Peterson D.G."/>
            <person name="Frelichowski J.E."/>
            <person name="Scheffler J.A."/>
            <person name="Scheffler B.E."/>
            <person name="Wendel J.F."/>
        </authorList>
    </citation>
    <scope>NUCLEOTIDE SEQUENCE [LARGE SCALE GENOMIC DNA]</scope>
    <source>
        <strain evidence="11">5</strain>
        <tissue evidence="11">Leaf</tissue>
    </source>
</reference>
<sequence length="130" mass="15264">MGKYVGYNYTTLGLAPYGDHWRNLRRLSTIEIFSSTRLNMSLDIRRDEVSRLLRLLYQVSADGFAKVERKSLFSELTFNIIMRMMVGKRYFDDEATQNSDEGRRFQEMIKELFELAVSSYPGDFLPILQL</sequence>
<dbReference type="OrthoDB" id="1055148at2759"/>
<comment type="similarity">
    <text evidence="2">Belongs to the cytochrome P450 family.</text>
</comment>
<dbReference type="PANTHER" id="PTHR47947:SF62">
    <property type="entry name" value="CYTOCHROME P450, FAMILY 81, SUBFAMILY D, POLYPEPTIDE 5"/>
    <property type="match status" value="1"/>
</dbReference>
<keyword evidence="10" id="KW-0472">Membrane</keyword>
<keyword evidence="6" id="KW-1133">Transmembrane helix</keyword>
<dbReference type="EMBL" id="JABEZY010000008">
    <property type="protein sequence ID" value="MBA0743386.1"/>
    <property type="molecule type" value="Genomic_DNA"/>
</dbReference>
<keyword evidence="3" id="KW-0349">Heme</keyword>
<evidence type="ECO:0000313" key="12">
    <source>
        <dbReference type="Proteomes" id="UP000593579"/>
    </source>
</evidence>
<dbReference type="GO" id="GO:0016020">
    <property type="term" value="C:membrane"/>
    <property type="evidence" value="ECO:0007669"/>
    <property type="project" value="UniProtKB-SubCell"/>
</dbReference>
<dbReference type="Pfam" id="PF00067">
    <property type="entry name" value="p450"/>
    <property type="match status" value="1"/>
</dbReference>
<dbReference type="AlphaFoldDB" id="A0A7J9C4M8"/>
<evidence type="ECO:0000256" key="4">
    <source>
        <dbReference type="ARBA" id="ARBA00022692"/>
    </source>
</evidence>
<evidence type="ECO:0000256" key="5">
    <source>
        <dbReference type="ARBA" id="ARBA00022723"/>
    </source>
</evidence>
<keyword evidence="12" id="KW-1185">Reference proteome</keyword>
<evidence type="ECO:0000256" key="1">
    <source>
        <dbReference type="ARBA" id="ARBA00004167"/>
    </source>
</evidence>
<keyword evidence="4" id="KW-0812">Transmembrane</keyword>
<dbReference type="GO" id="GO:0016705">
    <property type="term" value="F:oxidoreductase activity, acting on paired donors, with incorporation or reduction of molecular oxygen"/>
    <property type="evidence" value="ECO:0007669"/>
    <property type="project" value="InterPro"/>
</dbReference>
<dbReference type="InterPro" id="IPR001128">
    <property type="entry name" value="Cyt_P450"/>
</dbReference>
<organism evidence="11 12">
    <name type="scientific">Gossypium gossypioides</name>
    <name type="common">Mexican cotton</name>
    <name type="synonym">Selera gossypioides</name>
    <dbReference type="NCBI Taxonomy" id="34282"/>
    <lineage>
        <taxon>Eukaryota</taxon>
        <taxon>Viridiplantae</taxon>
        <taxon>Streptophyta</taxon>
        <taxon>Embryophyta</taxon>
        <taxon>Tracheophyta</taxon>
        <taxon>Spermatophyta</taxon>
        <taxon>Magnoliopsida</taxon>
        <taxon>eudicotyledons</taxon>
        <taxon>Gunneridae</taxon>
        <taxon>Pentapetalae</taxon>
        <taxon>rosids</taxon>
        <taxon>malvids</taxon>
        <taxon>Malvales</taxon>
        <taxon>Malvaceae</taxon>
        <taxon>Malvoideae</taxon>
        <taxon>Gossypium</taxon>
    </lineage>
</organism>
<evidence type="ECO:0000256" key="2">
    <source>
        <dbReference type="ARBA" id="ARBA00010617"/>
    </source>
</evidence>
<dbReference type="Gene3D" id="1.10.630.10">
    <property type="entry name" value="Cytochrome P450"/>
    <property type="match status" value="1"/>
</dbReference>
<accession>A0A7J9C4M8</accession>
<evidence type="ECO:0000256" key="10">
    <source>
        <dbReference type="ARBA" id="ARBA00023136"/>
    </source>
</evidence>
<dbReference type="GO" id="GO:0004497">
    <property type="term" value="F:monooxygenase activity"/>
    <property type="evidence" value="ECO:0007669"/>
    <property type="project" value="UniProtKB-KW"/>
</dbReference>
<dbReference type="InterPro" id="IPR036396">
    <property type="entry name" value="Cyt_P450_sf"/>
</dbReference>
<evidence type="ECO:0000256" key="9">
    <source>
        <dbReference type="ARBA" id="ARBA00023033"/>
    </source>
</evidence>
<comment type="caution">
    <text evidence="11">The sequence shown here is derived from an EMBL/GenBank/DDBJ whole genome shotgun (WGS) entry which is preliminary data.</text>
</comment>
<dbReference type="InterPro" id="IPR050651">
    <property type="entry name" value="Plant_Cytochrome_P450_Monoox"/>
</dbReference>
<dbReference type="SUPFAM" id="SSF48264">
    <property type="entry name" value="Cytochrome P450"/>
    <property type="match status" value="1"/>
</dbReference>
<keyword evidence="7" id="KW-0560">Oxidoreductase</keyword>
<name>A0A7J9C4M8_GOSGO</name>
<gene>
    <name evidence="11" type="ORF">Gogos_006069</name>
</gene>
<keyword evidence="8" id="KW-0408">Iron</keyword>
<comment type="subcellular location">
    <subcellularLocation>
        <location evidence="1">Membrane</location>
        <topology evidence="1">Single-pass membrane protein</topology>
    </subcellularLocation>
</comment>
<evidence type="ECO:0000313" key="11">
    <source>
        <dbReference type="EMBL" id="MBA0743386.1"/>
    </source>
</evidence>
<evidence type="ECO:0008006" key="13">
    <source>
        <dbReference type="Google" id="ProtNLM"/>
    </source>
</evidence>
<evidence type="ECO:0000256" key="8">
    <source>
        <dbReference type="ARBA" id="ARBA00023004"/>
    </source>
</evidence>
<evidence type="ECO:0000256" key="3">
    <source>
        <dbReference type="ARBA" id="ARBA00022617"/>
    </source>
</evidence>
<dbReference type="PANTHER" id="PTHR47947">
    <property type="entry name" value="CYTOCHROME P450 82C3-RELATED"/>
    <property type="match status" value="1"/>
</dbReference>
<protein>
    <recommendedName>
        <fullName evidence="13">Cytochrome P450</fullName>
    </recommendedName>
</protein>
<proteinExistence type="inferred from homology"/>
<dbReference type="Proteomes" id="UP000593579">
    <property type="component" value="Unassembled WGS sequence"/>
</dbReference>
<dbReference type="GO" id="GO:0020037">
    <property type="term" value="F:heme binding"/>
    <property type="evidence" value="ECO:0007669"/>
    <property type="project" value="InterPro"/>
</dbReference>
<keyword evidence="5" id="KW-0479">Metal-binding</keyword>
<evidence type="ECO:0000256" key="7">
    <source>
        <dbReference type="ARBA" id="ARBA00023002"/>
    </source>
</evidence>
<feature type="non-terminal residue" evidence="11">
    <location>
        <position position="130"/>
    </location>
</feature>
<keyword evidence="9" id="KW-0503">Monooxygenase</keyword>